<sequence length="656" mass="73994">MFKKKKIFYEKENCWVVLCKHDDKIPLLEWYPSSLAVENHKPAQVADLLNVSYISQPIGEDRAFRIGFDDPQREPLELVSLSLDECSIWIELMRETLLSLNCLPQNVENIYTMMPENELPKDDMETNDISGSGDENLVTTQSNEDNAHTFSCSQNSMKNLISFNKELNNSEENSKRALIESSLSNNEDALRKCENDNNEELKKIEETTNAKRDSIYNIPEVEGSQSTTLRPSTAPSTCSSSSPTYSVINSLHDSVNTLIPNSKNTLHPLSDSTTRKIQGYRFGIRPKNPPSKTQEQTIPTLPPRSCDDTLFNQTSSHSSPAKNIIKEKYYDVLNVSSPESNSSTSNLIYDKLYKPFKRSTASTTSSDNETCSSLADSIASMTLNNLLPLKTSKYRTNLNEVHSTDFYDQLPVLLNVPQSLNTSDAIYDTLPIESADLLNEHRIRNLSLVYTVLAEHIVFVEISGRVFVGGWTTAMHPKLVGLLHVGDEIIECDNTSIKDLEHFNNILCQHDLSGNAVSLRIRSIPFGKVFFIKKVAKSTPEQLLSLIIKRKKNVITNDNKESIEKTEDVSCGNNINSKQGITYESTTIDSSSPVITELNDKPTNIFATTDDHLYRRIDKLPKNSHFSIIVHPRDFSRLIKANIKQSPTFLRFIHDQ</sequence>
<feature type="compositionally biased region" description="Polar residues" evidence="2">
    <location>
        <begin position="290"/>
        <end position="299"/>
    </location>
</feature>
<proteinExistence type="predicted"/>
<evidence type="ECO:0000256" key="2">
    <source>
        <dbReference type="SAM" id="MobiDB-lite"/>
    </source>
</evidence>
<reference evidence="4" key="1">
    <citation type="submission" date="2017-02" db="UniProtKB">
        <authorList>
            <consortium name="WormBaseParasite"/>
        </authorList>
    </citation>
    <scope>IDENTIFICATION</scope>
</reference>
<feature type="region of interest" description="Disordered" evidence="2">
    <location>
        <begin position="280"/>
        <end position="304"/>
    </location>
</feature>
<dbReference type="STRING" id="131310.A0A0N4ZB14"/>
<feature type="region of interest" description="Disordered" evidence="2">
    <location>
        <begin position="218"/>
        <end position="243"/>
    </location>
</feature>
<dbReference type="AlphaFoldDB" id="A0A0N4ZB14"/>
<name>A0A0N4ZB14_PARTI</name>
<organism evidence="3 4">
    <name type="scientific">Parastrongyloides trichosuri</name>
    <name type="common">Possum-specific nematode worm</name>
    <dbReference type="NCBI Taxonomy" id="131310"/>
    <lineage>
        <taxon>Eukaryota</taxon>
        <taxon>Metazoa</taxon>
        <taxon>Ecdysozoa</taxon>
        <taxon>Nematoda</taxon>
        <taxon>Chromadorea</taxon>
        <taxon>Rhabditida</taxon>
        <taxon>Tylenchina</taxon>
        <taxon>Panagrolaimomorpha</taxon>
        <taxon>Strongyloidoidea</taxon>
        <taxon>Strongyloididae</taxon>
        <taxon>Parastrongyloides</taxon>
    </lineage>
</organism>
<keyword evidence="1" id="KW-0175">Coiled coil</keyword>
<dbReference type="Proteomes" id="UP000038045">
    <property type="component" value="Unplaced"/>
</dbReference>
<evidence type="ECO:0000313" key="4">
    <source>
        <dbReference type="WBParaSite" id="PTRK_0000472700.1"/>
    </source>
</evidence>
<feature type="coiled-coil region" evidence="1">
    <location>
        <begin position="183"/>
        <end position="210"/>
    </location>
</feature>
<keyword evidence="3" id="KW-1185">Reference proteome</keyword>
<accession>A0A0N4ZB14</accession>
<evidence type="ECO:0000256" key="1">
    <source>
        <dbReference type="SAM" id="Coils"/>
    </source>
</evidence>
<dbReference type="WBParaSite" id="PTRK_0000472700.1">
    <property type="protein sequence ID" value="PTRK_0000472700.1"/>
    <property type="gene ID" value="PTRK_0000472700"/>
</dbReference>
<protein>
    <submittedName>
        <fullName evidence="4">PH domain-containing protein</fullName>
    </submittedName>
</protein>
<evidence type="ECO:0000313" key="3">
    <source>
        <dbReference type="Proteomes" id="UP000038045"/>
    </source>
</evidence>
<feature type="compositionally biased region" description="Low complexity" evidence="2">
    <location>
        <begin position="231"/>
        <end position="243"/>
    </location>
</feature>